<gene>
    <name evidence="1" type="ORF">FVB9532_00761</name>
</gene>
<proteinExistence type="predicted"/>
<accession>A0AC61Y532</accession>
<keyword evidence="2" id="KW-1185">Reference proteome</keyword>
<sequence length="134" mass="15185">MKRSFNLRIVLSGFLFSVGYLVTLINIYYQFKYQLLIENRVDLIARLGFMSYTTGFIFYPCVLIPIGILSWSFKNKFNSFKGNFFSSTIGVLILAVAFYTKLVGNLVFGNILSVVSGLVLIILSVILFYKSTNS</sequence>
<protein>
    <submittedName>
        <fullName evidence="1">Uncharacterized protein</fullName>
    </submittedName>
</protein>
<evidence type="ECO:0000313" key="1">
    <source>
        <dbReference type="EMBL" id="VVU99507.1"/>
    </source>
</evidence>
<reference evidence="1" key="1">
    <citation type="submission" date="2019-09" db="EMBL/GenBank/DDBJ databases">
        <authorList>
            <person name="Rodrigo-Torres L."/>
            <person name="Arahal R. D."/>
            <person name="Lucena T."/>
        </authorList>
    </citation>
    <scope>NUCLEOTIDE SEQUENCE</scope>
    <source>
        <strain evidence="1">ISS653</strain>
    </source>
</reference>
<evidence type="ECO:0000313" key="2">
    <source>
        <dbReference type="Proteomes" id="UP000356253"/>
    </source>
</evidence>
<comment type="caution">
    <text evidence="1">The sequence shown here is derived from an EMBL/GenBank/DDBJ whole genome shotgun (WGS) entry which is preliminary data.</text>
</comment>
<organism evidence="1 2">
    <name type="scientific">Mesonia oceanica</name>
    <dbReference type="NCBI Taxonomy" id="2687242"/>
    <lineage>
        <taxon>Bacteria</taxon>
        <taxon>Pseudomonadati</taxon>
        <taxon>Bacteroidota</taxon>
        <taxon>Flavobacteriia</taxon>
        <taxon>Flavobacteriales</taxon>
        <taxon>Flavobacteriaceae</taxon>
        <taxon>Mesonia</taxon>
    </lineage>
</organism>
<dbReference type="Proteomes" id="UP000356253">
    <property type="component" value="Unassembled WGS sequence"/>
</dbReference>
<dbReference type="EMBL" id="CABVMM010000002">
    <property type="protein sequence ID" value="VVU99507.1"/>
    <property type="molecule type" value="Genomic_DNA"/>
</dbReference>
<name>A0AC61Y532_9FLAO</name>